<dbReference type="InterPro" id="IPR036397">
    <property type="entry name" value="RNaseH_sf"/>
</dbReference>
<gene>
    <name evidence="2" type="ORF">RJT34_29708</name>
</gene>
<reference evidence="2 3" key="1">
    <citation type="submission" date="2024-01" db="EMBL/GenBank/DDBJ databases">
        <title>The genomes of 5 underutilized Papilionoideae crops provide insights into root nodulation and disease resistance.</title>
        <authorList>
            <person name="Yuan L."/>
        </authorList>
    </citation>
    <scope>NUCLEOTIDE SEQUENCE [LARGE SCALE GENOMIC DNA]</scope>
    <source>
        <strain evidence="2">LY-2023</strain>
        <tissue evidence="2">Leaf</tissue>
    </source>
</reference>
<dbReference type="InterPro" id="IPR044730">
    <property type="entry name" value="RNase_H-like_dom_plant"/>
</dbReference>
<protein>
    <recommendedName>
        <fullName evidence="1">RNase H type-1 domain-containing protein</fullName>
    </recommendedName>
</protein>
<dbReference type="SUPFAM" id="SSF53098">
    <property type="entry name" value="Ribonuclease H-like"/>
    <property type="match status" value="1"/>
</dbReference>
<sequence>MLYYNMNGPNQYGLGQQFNVFQEYLTANKEECKQVRRQQSGSDHTTWRPPPEGFYKANVDASWVNHLQQASMGLILRDQQGDLKFGEARRYWAPTVLIAEAIALREGIITAASLGIPKIIVESDNLSLIKACRKEIQVLEILPIVKDIQQLRDQFQAIGFTWTRRASNKATHMVAKLDQENNLASRW</sequence>
<dbReference type="GO" id="GO:0004523">
    <property type="term" value="F:RNA-DNA hybrid ribonuclease activity"/>
    <property type="evidence" value="ECO:0007669"/>
    <property type="project" value="InterPro"/>
</dbReference>
<dbReference type="PANTHER" id="PTHR47723">
    <property type="entry name" value="OS05G0353850 PROTEIN"/>
    <property type="match status" value="1"/>
</dbReference>
<dbReference type="GO" id="GO:0003676">
    <property type="term" value="F:nucleic acid binding"/>
    <property type="evidence" value="ECO:0007669"/>
    <property type="project" value="InterPro"/>
</dbReference>
<dbReference type="CDD" id="cd06222">
    <property type="entry name" value="RNase_H_like"/>
    <property type="match status" value="1"/>
</dbReference>
<dbReference type="Gene3D" id="3.30.420.10">
    <property type="entry name" value="Ribonuclease H-like superfamily/Ribonuclease H"/>
    <property type="match status" value="1"/>
</dbReference>
<dbReference type="InterPro" id="IPR012337">
    <property type="entry name" value="RNaseH-like_sf"/>
</dbReference>
<accession>A0AAN9I1D8</accession>
<feature type="domain" description="RNase H type-1" evidence="1">
    <location>
        <begin position="58"/>
        <end position="176"/>
    </location>
</feature>
<name>A0AAN9I1D8_CLITE</name>
<evidence type="ECO:0000313" key="2">
    <source>
        <dbReference type="EMBL" id="KAK7262147.1"/>
    </source>
</evidence>
<evidence type="ECO:0000313" key="3">
    <source>
        <dbReference type="Proteomes" id="UP001359559"/>
    </source>
</evidence>
<dbReference type="InterPro" id="IPR002156">
    <property type="entry name" value="RNaseH_domain"/>
</dbReference>
<evidence type="ECO:0000259" key="1">
    <source>
        <dbReference type="Pfam" id="PF13456"/>
    </source>
</evidence>
<keyword evidence="3" id="KW-1185">Reference proteome</keyword>
<organism evidence="2 3">
    <name type="scientific">Clitoria ternatea</name>
    <name type="common">Butterfly pea</name>
    <dbReference type="NCBI Taxonomy" id="43366"/>
    <lineage>
        <taxon>Eukaryota</taxon>
        <taxon>Viridiplantae</taxon>
        <taxon>Streptophyta</taxon>
        <taxon>Embryophyta</taxon>
        <taxon>Tracheophyta</taxon>
        <taxon>Spermatophyta</taxon>
        <taxon>Magnoliopsida</taxon>
        <taxon>eudicotyledons</taxon>
        <taxon>Gunneridae</taxon>
        <taxon>Pentapetalae</taxon>
        <taxon>rosids</taxon>
        <taxon>fabids</taxon>
        <taxon>Fabales</taxon>
        <taxon>Fabaceae</taxon>
        <taxon>Papilionoideae</taxon>
        <taxon>50 kb inversion clade</taxon>
        <taxon>NPAAA clade</taxon>
        <taxon>indigoferoid/millettioid clade</taxon>
        <taxon>Phaseoleae</taxon>
        <taxon>Clitoria</taxon>
    </lineage>
</organism>
<dbReference type="Proteomes" id="UP001359559">
    <property type="component" value="Unassembled WGS sequence"/>
</dbReference>
<comment type="caution">
    <text evidence="2">The sequence shown here is derived from an EMBL/GenBank/DDBJ whole genome shotgun (WGS) entry which is preliminary data.</text>
</comment>
<dbReference type="EMBL" id="JAYKXN010000008">
    <property type="protein sequence ID" value="KAK7262147.1"/>
    <property type="molecule type" value="Genomic_DNA"/>
</dbReference>
<dbReference type="AlphaFoldDB" id="A0AAN9I1D8"/>
<dbReference type="Pfam" id="PF13456">
    <property type="entry name" value="RVT_3"/>
    <property type="match status" value="1"/>
</dbReference>
<dbReference type="PANTHER" id="PTHR47723:SF24">
    <property type="entry name" value="RNASE H TYPE-1 DOMAIN-CONTAINING PROTEIN"/>
    <property type="match status" value="1"/>
</dbReference>
<proteinExistence type="predicted"/>
<dbReference type="InterPro" id="IPR053151">
    <property type="entry name" value="RNase_H-like"/>
</dbReference>